<reference evidence="1 2" key="1">
    <citation type="submission" date="2018-01" db="EMBL/GenBank/DDBJ databases">
        <title>Draft genome of the strawberry crown rot pathogen Phytophthora cactorum.</title>
        <authorList>
            <person name="Armitage A.D."/>
            <person name="Lysoe E."/>
            <person name="Nellist C.F."/>
            <person name="Harrison R.J."/>
            <person name="Brurberg M.B."/>
        </authorList>
    </citation>
    <scope>NUCLEOTIDE SEQUENCE [LARGE SCALE GENOMIC DNA]</scope>
    <source>
        <strain evidence="1 2">10300</strain>
    </source>
</reference>
<gene>
    <name evidence="1" type="ORF">PC110_g14193</name>
</gene>
<dbReference type="OrthoDB" id="121853at2759"/>
<dbReference type="VEuPathDB" id="FungiDB:PC110_g14193"/>
<dbReference type="EMBL" id="MJFZ01000426">
    <property type="protein sequence ID" value="RAW29446.1"/>
    <property type="molecule type" value="Genomic_DNA"/>
</dbReference>
<dbReference type="Proteomes" id="UP000251314">
    <property type="component" value="Unassembled WGS sequence"/>
</dbReference>
<sequence length="188" mass="21495">MDAASTTEEPLDEVTASTPVSGVTAATVIALISARTTQTKQYRKHYSTNEKRAVLRAIEGMGEREASRTQETPCWALKDWRKSPESIFGYTGSEKTMVRTPGRHEVIPFGIELITFMKDTRRDSEVLKVKTMAIFVRDEYHEWLEGYVEGKKDTIIAYESLLRLLRRFSYRHGMPDSGRIPLDLNSCW</sequence>
<protein>
    <submittedName>
        <fullName evidence="1">Uncharacterized protein</fullName>
    </submittedName>
</protein>
<dbReference type="AlphaFoldDB" id="A0A329S0R5"/>
<evidence type="ECO:0000313" key="1">
    <source>
        <dbReference type="EMBL" id="RAW29446.1"/>
    </source>
</evidence>
<name>A0A329S0R5_9STRA</name>
<dbReference type="STRING" id="29920.A0A329S0R5"/>
<keyword evidence="2" id="KW-1185">Reference proteome</keyword>
<organism evidence="1 2">
    <name type="scientific">Phytophthora cactorum</name>
    <dbReference type="NCBI Taxonomy" id="29920"/>
    <lineage>
        <taxon>Eukaryota</taxon>
        <taxon>Sar</taxon>
        <taxon>Stramenopiles</taxon>
        <taxon>Oomycota</taxon>
        <taxon>Peronosporomycetes</taxon>
        <taxon>Peronosporales</taxon>
        <taxon>Peronosporaceae</taxon>
        <taxon>Phytophthora</taxon>
    </lineage>
</organism>
<comment type="caution">
    <text evidence="1">The sequence shown here is derived from an EMBL/GenBank/DDBJ whole genome shotgun (WGS) entry which is preliminary data.</text>
</comment>
<evidence type="ECO:0000313" key="2">
    <source>
        <dbReference type="Proteomes" id="UP000251314"/>
    </source>
</evidence>
<proteinExistence type="predicted"/>
<accession>A0A329S0R5</accession>